<keyword evidence="2" id="KW-1133">Transmembrane helix</keyword>
<sequence>MLCPNCNFKVSLHPYSMLNFSFRFTTVNLSHENGWHSFTSLLVVAVVLFTKDVINCEQCHCNEVVYLQARQKALIPCQSDQFQQVSWFTKQDYDGSKSPFIYFNSAENFTAGYKTAEYEIELNGSLIIKNVTLSSHRRFVAVFTFPGGTPSCKSEPIAVVIVPPVPAYAVVIGHVNQQYVQMDVERQGTLYCSMTGVHPNVNLTLVEADAFQSGTISLQLTDMTSSQNEDGTFDVSITATYRAVLSLQSSVVQCKVTGEISRYFPAVTAVKLKYPQAQPVIIGHPVYMEANRTGQLHCFKNNVSPERNLVWQVFDEVFTDRITFQSVTTRSTNKDGTVNISLASSYNVMDESIDRVTVQCILSGSGADSYEPKATVRLLFPNGNSDGCFRQPEAKIIKAVLAVLINFSCSIVVLLIGVLFMVKRTNDALQAMRLEMGNTRQGQSSTDGSREGIQDEVSL</sequence>
<feature type="region of interest" description="Disordered" evidence="1">
    <location>
        <begin position="438"/>
        <end position="459"/>
    </location>
</feature>
<reference evidence="3" key="1">
    <citation type="submission" date="2021-10" db="EMBL/GenBank/DDBJ databases">
        <title>Tropical sea cucumber genome reveals ecological adaptation and Cuvierian tubules defense mechanism.</title>
        <authorList>
            <person name="Chen T."/>
        </authorList>
    </citation>
    <scope>NUCLEOTIDE SEQUENCE</scope>
    <source>
        <strain evidence="3">Nanhai2018</strain>
        <tissue evidence="3">Muscle</tissue>
    </source>
</reference>
<protein>
    <submittedName>
        <fullName evidence="3">Uncharacterized protein</fullName>
    </submittedName>
</protein>
<feature type="transmembrane region" description="Helical" evidence="2">
    <location>
        <begin position="399"/>
        <end position="422"/>
    </location>
</feature>
<keyword evidence="4" id="KW-1185">Reference proteome</keyword>
<keyword evidence="2" id="KW-0812">Transmembrane</keyword>
<dbReference type="EMBL" id="JAIZAY010000001">
    <property type="protein sequence ID" value="KAJ8050780.1"/>
    <property type="molecule type" value="Genomic_DNA"/>
</dbReference>
<evidence type="ECO:0000313" key="3">
    <source>
        <dbReference type="EMBL" id="KAJ8050780.1"/>
    </source>
</evidence>
<comment type="caution">
    <text evidence="3">The sequence shown here is derived from an EMBL/GenBank/DDBJ whole genome shotgun (WGS) entry which is preliminary data.</text>
</comment>
<evidence type="ECO:0000256" key="1">
    <source>
        <dbReference type="SAM" id="MobiDB-lite"/>
    </source>
</evidence>
<dbReference type="OrthoDB" id="10006996at2759"/>
<dbReference type="Proteomes" id="UP001152320">
    <property type="component" value="Chromosome 1"/>
</dbReference>
<dbReference type="AlphaFoldDB" id="A0A9Q1CTU4"/>
<evidence type="ECO:0000313" key="4">
    <source>
        <dbReference type="Proteomes" id="UP001152320"/>
    </source>
</evidence>
<name>A0A9Q1CTU4_HOLLE</name>
<evidence type="ECO:0000256" key="2">
    <source>
        <dbReference type="SAM" id="Phobius"/>
    </source>
</evidence>
<keyword evidence="2" id="KW-0472">Membrane</keyword>
<organism evidence="3 4">
    <name type="scientific">Holothuria leucospilota</name>
    <name type="common">Black long sea cucumber</name>
    <name type="synonym">Mertensiothuria leucospilota</name>
    <dbReference type="NCBI Taxonomy" id="206669"/>
    <lineage>
        <taxon>Eukaryota</taxon>
        <taxon>Metazoa</taxon>
        <taxon>Echinodermata</taxon>
        <taxon>Eleutherozoa</taxon>
        <taxon>Echinozoa</taxon>
        <taxon>Holothuroidea</taxon>
        <taxon>Aspidochirotacea</taxon>
        <taxon>Aspidochirotida</taxon>
        <taxon>Holothuriidae</taxon>
        <taxon>Holothuria</taxon>
    </lineage>
</organism>
<feature type="compositionally biased region" description="Polar residues" evidence="1">
    <location>
        <begin position="438"/>
        <end position="447"/>
    </location>
</feature>
<proteinExistence type="predicted"/>
<accession>A0A9Q1CTU4</accession>
<gene>
    <name evidence="3" type="ORF">HOLleu_04110</name>
</gene>